<comment type="caution">
    <text evidence="3">The sequence shown here is derived from an EMBL/GenBank/DDBJ whole genome shotgun (WGS) entry which is preliminary data.</text>
</comment>
<evidence type="ECO:0000313" key="4">
    <source>
        <dbReference type="Proteomes" id="UP000234950"/>
    </source>
</evidence>
<protein>
    <submittedName>
        <fullName evidence="3">ABC transporter substrate-binding protein</fullName>
    </submittedName>
</protein>
<sequence length="347" mass="38411">MKFWRRKVLLLLVVLSIVISAGCQEKKTGATGSKEDGGYETLKIKYEGSVGSVIYPELAEDLGYLGPIKLEWIGNQTSGPASIQNAATGQTDFGGAFNGAIAKLIASGAPLKSVIGYYGSDKDTYTGYYVLNDSPIKDAHDLIGKKVGMNTMGAHAEFVLKEYLKQNGLTDEEIKKVTLVVLPPVSTEQALRQKQIDVAVLSGMLGDLAVKNGGIKKLFSDYDLLGPFTAGSYVFTEKFIKQNPHTVKKFVEATAKAIEWAQTHSREEVIARYESIIKKRGRKEDTNTLQYWKSTGIAERGGVIQEKEFKIWVDWLKKNGEFKDGQVKLSDLYTNEFNPYKGKLEKK</sequence>
<dbReference type="Gene3D" id="3.40.190.10">
    <property type="entry name" value="Periplasmic binding protein-like II"/>
    <property type="match status" value="2"/>
</dbReference>
<dbReference type="PANTHER" id="PTHR30024">
    <property type="entry name" value="ALIPHATIC SULFONATES-BINDING PROTEIN-RELATED"/>
    <property type="match status" value="1"/>
</dbReference>
<dbReference type="Proteomes" id="UP000234950">
    <property type="component" value="Unassembled WGS sequence"/>
</dbReference>
<feature type="signal peptide" evidence="1">
    <location>
        <begin position="1"/>
        <end position="21"/>
    </location>
</feature>
<evidence type="ECO:0000259" key="2">
    <source>
        <dbReference type="Pfam" id="PF09084"/>
    </source>
</evidence>
<proteinExistence type="predicted"/>
<feature type="chain" id="PRO_5038361004" evidence="1">
    <location>
        <begin position="22"/>
        <end position="347"/>
    </location>
</feature>
<dbReference type="AlphaFoldDB" id="A0A2N5HAW9"/>
<gene>
    <name evidence="3" type="ORF">CVD27_19150</name>
</gene>
<dbReference type="SUPFAM" id="SSF53850">
    <property type="entry name" value="Periplasmic binding protein-like II"/>
    <property type="match status" value="1"/>
</dbReference>
<dbReference type="PROSITE" id="PS51257">
    <property type="entry name" value="PROKAR_LIPOPROTEIN"/>
    <property type="match status" value="1"/>
</dbReference>
<dbReference type="Pfam" id="PF09084">
    <property type="entry name" value="NMT1"/>
    <property type="match status" value="1"/>
</dbReference>
<dbReference type="OrthoDB" id="9815602at2"/>
<organism evidence="3 4">
    <name type="scientific">Neobacillus cucumis</name>
    <dbReference type="NCBI Taxonomy" id="1740721"/>
    <lineage>
        <taxon>Bacteria</taxon>
        <taxon>Bacillati</taxon>
        <taxon>Bacillota</taxon>
        <taxon>Bacilli</taxon>
        <taxon>Bacillales</taxon>
        <taxon>Bacillaceae</taxon>
        <taxon>Neobacillus</taxon>
    </lineage>
</organism>
<accession>A0A2N5HAW9</accession>
<name>A0A2N5HAW9_9BACI</name>
<evidence type="ECO:0000256" key="1">
    <source>
        <dbReference type="SAM" id="SignalP"/>
    </source>
</evidence>
<reference evidence="3 4" key="1">
    <citation type="submission" date="2017-11" db="EMBL/GenBank/DDBJ databases">
        <title>Comparitive Functional Genomics of Dry Heat Resistant strains isolated from the Viking Spacecraft.</title>
        <authorList>
            <person name="Seuylemezian A."/>
            <person name="Cooper K."/>
            <person name="Vaishampayan P."/>
        </authorList>
    </citation>
    <scope>NUCLEOTIDE SEQUENCE [LARGE SCALE GENOMIC DNA]</scope>
    <source>
        <strain evidence="3 4">V32-6</strain>
    </source>
</reference>
<dbReference type="RefSeq" id="WP_101649496.1">
    <property type="nucleotide sequence ID" value="NZ_PGVE01000069.1"/>
</dbReference>
<dbReference type="EMBL" id="PGVE01000069">
    <property type="protein sequence ID" value="PLS02654.1"/>
    <property type="molecule type" value="Genomic_DNA"/>
</dbReference>
<dbReference type="PANTHER" id="PTHR30024:SF2">
    <property type="entry name" value="ABC TRANSPORTER SUBSTRATE-BINDING PROTEIN"/>
    <property type="match status" value="1"/>
</dbReference>
<keyword evidence="1" id="KW-0732">Signal</keyword>
<feature type="domain" description="SsuA/THI5-like" evidence="2">
    <location>
        <begin position="77"/>
        <end position="266"/>
    </location>
</feature>
<keyword evidence="4" id="KW-1185">Reference proteome</keyword>
<dbReference type="InterPro" id="IPR015168">
    <property type="entry name" value="SsuA/THI5"/>
</dbReference>
<evidence type="ECO:0000313" key="3">
    <source>
        <dbReference type="EMBL" id="PLS02654.1"/>
    </source>
</evidence>